<keyword evidence="5 9" id="KW-0812">Transmembrane</keyword>
<evidence type="ECO:0000256" key="3">
    <source>
        <dbReference type="ARBA" id="ARBA00022448"/>
    </source>
</evidence>
<feature type="transmembrane region" description="Helical" evidence="9">
    <location>
        <begin position="42"/>
        <end position="63"/>
    </location>
</feature>
<keyword evidence="6 9" id="KW-1133">Transmembrane helix</keyword>
<dbReference type="OrthoDB" id="111943at2157"/>
<protein>
    <submittedName>
        <fullName evidence="10">Trk system potassium uptake protein TrkH</fullName>
    </submittedName>
</protein>
<sequence>MRFVNKKDIFIIARNSGILMIGIGLMCLVPIIVDLIYLEFNLIYYIVPAAISIASGSVFMIIFREYSENRMRLKHGMIISALIWLWASLICGAVFYFVTDINIIDAVFESMSALTGSGITIYPDVEVLPYSILFFRAFQQWIGGLGIIVLIISFLAKPGSTTSKLYNSEARDDRLKPSIKATIKETLKIYLVYTIAGIIMYVIAGMPLFDSVCHTFSTISTGGMSVKNANIGFYHNDLINMITIVLMILGATSFMVHFKIIKSRGRSLIRDLQFQVMISLIAATSLLVYLISNILPMDILFHIVSAVTTTGASIQSSTVIGGWPANVIIFIMVLMLVGGSNGSTVGAIKLMRVITFFKGLYKNLREVLSPTGSVVSLEVSGKKITDDLVAASGNYITLYLICIVVTWILMCSFGHDPFDSLFFTISMQGNVGLEIGQMSQSIELPLKAIGIFNMWIGRLEIIPVLVTFSAFYEIVKKFFRR</sequence>
<name>A0A1G5VZG4_9EURY</name>
<dbReference type="GO" id="GO:0008324">
    <property type="term" value="F:monoatomic cation transmembrane transporter activity"/>
    <property type="evidence" value="ECO:0007669"/>
    <property type="project" value="InterPro"/>
</dbReference>
<dbReference type="EMBL" id="FMXB01000006">
    <property type="protein sequence ID" value="SDA51262.1"/>
    <property type="molecule type" value="Genomic_DNA"/>
</dbReference>
<dbReference type="GO" id="GO:0030001">
    <property type="term" value="P:metal ion transport"/>
    <property type="evidence" value="ECO:0007669"/>
    <property type="project" value="UniProtKB-ARBA"/>
</dbReference>
<feature type="transmembrane region" description="Helical" evidence="9">
    <location>
        <begin position="327"/>
        <end position="348"/>
    </location>
</feature>
<feature type="transmembrane region" description="Helical" evidence="9">
    <location>
        <begin position="190"/>
        <end position="209"/>
    </location>
</feature>
<evidence type="ECO:0000256" key="5">
    <source>
        <dbReference type="ARBA" id="ARBA00022692"/>
    </source>
</evidence>
<evidence type="ECO:0000256" key="7">
    <source>
        <dbReference type="ARBA" id="ARBA00023065"/>
    </source>
</evidence>
<feature type="transmembrane region" description="Helical" evidence="9">
    <location>
        <begin position="75"/>
        <end position="98"/>
    </location>
</feature>
<evidence type="ECO:0000313" key="11">
    <source>
        <dbReference type="Proteomes" id="UP000323439"/>
    </source>
</evidence>
<dbReference type="Proteomes" id="UP000323439">
    <property type="component" value="Unassembled WGS sequence"/>
</dbReference>
<organism evidence="10 11">
    <name type="scientific">Methanobrevibacter millerae</name>
    <dbReference type="NCBI Taxonomy" id="230361"/>
    <lineage>
        <taxon>Archaea</taxon>
        <taxon>Methanobacteriati</taxon>
        <taxon>Methanobacteriota</taxon>
        <taxon>Methanomada group</taxon>
        <taxon>Methanobacteria</taxon>
        <taxon>Methanobacteriales</taxon>
        <taxon>Methanobacteriaceae</taxon>
        <taxon>Methanobrevibacter</taxon>
    </lineage>
</organism>
<feature type="transmembrane region" description="Helical" evidence="9">
    <location>
        <begin position="455"/>
        <end position="475"/>
    </location>
</feature>
<dbReference type="AlphaFoldDB" id="A0A1G5VZG4"/>
<dbReference type="GO" id="GO:0005886">
    <property type="term" value="C:plasma membrane"/>
    <property type="evidence" value="ECO:0007669"/>
    <property type="project" value="UniProtKB-SubCell"/>
</dbReference>
<feature type="transmembrane region" description="Helical" evidence="9">
    <location>
        <begin position="238"/>
        <end position="260"/>
    </location>
</feature>
<gene>
    <name evidence="10" type="ORF">SAMN02910315_01051</name>
</gene>
<keyword evidence="8 9" id="KW-0472">Membrane</keyword>
<evidence type="ECO:0000256" key="1">
    <source>
        <dbReference type="ARBA" id="ARBA00004651"/>
    </source>
</evidence>
<keyword evidence="3" id="KW-0813">Transport</keyword>
<evidence type="ECO:0000313" key="10">
    <source>
        <dbReference type="EMBL" id="SDA51262.1"/>
    </source>
</evidence>
<evidence type="ECO:0000256" key="9">
    <source>
        <dbReference type="SAM" id="Phobius"/>
    </source>
</evidence>
<feature type="transmembrane region" description="Helical" evidence="9">
    <location>
        <begin position="12"/>
        <end position="36"/>
    </location>
</feature>
<dbReference type="Pfam" id="PF02386">
    <property type="entry name" value="TrkH"/>
    <property type="match status" value="1"/>
</dbReference>
<evidence type="ECO:0000256" key="2">
    <source>
        <dbReference type="ARBA" id="ARBA00009137"/>
    </source>
</evidence>
<evidence type="ECO:0000256" key="6">
    <source>
        <dbReference type="ARBA" id="ARBA00022989"/>
    </source>
</evidence>
<feature type="transmembrane region" description="Helical" evidence="9">
    <location>
        <begin position="388"/>
        <end position="410"/>
    </location>
</feature>
<feature type="transmembrane region" description="Helical" evidence="9">
    <location>
        <begin position="272"/>
        <end position="291"/>
    </location>
</feature>
<dbReference type="RefSeq" id="WP_149731622.1">
    <property type="nucleotide sequence ID" value="NZ_FMXB01000006.1"/>
</dbReference>
<keyword evidence="7" id="KW-0406">Ion transport</keyword>
<comment type="subcellular location">
    <subcellularLocation>
        <location evidence="1">Cell membrane</location>
        <topology evidence="1">Multi-pass membrane protein</topology>
    </subcellularLocation>
</comment>
<evidence type="ECO:0000256" key="4">
    <source>
        <dbReference type="ARBA" id="ARBA00022475"/>
    </source>
</evidence>
<dbReference type="InterPro" id="IPR003445">
    <property type="entry name" value="Cat_transpt"/>
</dbReference>
<keyword evidence="4" id="KW-1003">Cell membrane</keyword>
<accession>A0A1G5VZG4</accession>
<dbReference type="PANTHER" id="PTHR32024:SF2">
    <property type="entry name" value="TRK SYSTEM POTASSIUM UPTAKE PROTEIN TRKG-RELATED"/>
    <property type="match status" value="1"/>
</dbReference>
<feature type="transmembrane region" description="Helical" evidence="9">
    <location>
        <begin position="138"/>
        <end position="156"/>
    </location>
</feature>
<proteinExistence type="inferred from homology"/>
<evidence type="ECO:0000256" key="8">
    <source>
        <dbReference type="ARBA" id="ARBA00023136"/>
    </source>
</evidence>
<reference evidence="10 11" key="1">
    <citation type="submission" date="2016-10" db="EMBL/GenBank/DDBJ databases">
        <authorList>
            <person name="Varghese N."/>
            <person name="Submissions S."/>
        </authorList>
    </citation>
    <scope>NUCLEOTIDE SEQUENCE [LARGE SCALE GENOMIC DNA]</scope>
    <source>
        <strain evidence="10 11">DSM 16643</strain>
    </source>
</reference>
<keyword evidence="11" id="KW-1185">Reference proteome</keyword>
<dbReference type="PANTHER" id="PTHR32024">
    <property type="entry name" value="TRK SYSTEM POTASSIUM UPTAKE PROTEIN TRKG-RELATED"/>
    <property type="match status" value="1"/>
</dbReference>
<comment type="similarity">
    <text evidence="2">Belongs to the TrkH potassium transport family.</text>
</comment>